<sequence length="91" mass="10429">MIKFGDLLNELLQLRDWSAAKLAKALNIDSSYVRRWIRGERTPGLNSNYIRQIVDVLNDGLDKEYKKTTKTAFVLGAESFSQARIPQNPFI</sequence>
<keyword evidence="3" id="KW-1185">Reference proteome</keyword>
<organism evidence="2 3">
    <name type="scientific">Paenibacillus psychroresistens</name>
    <dbReference type="NCBI Taxonomy" id="1778678"/>
    <lineage>
        <taxon>Bacteria</taxon>
        <taxon>Bacillati</taxon>
        <taxon>Bacillota</taxon>
        <taxon>Bacilli</taxon>
        <taxon>Bacillales</taxon>
        <taxon>Paenibacillaceae</taxon>
        <taxon>Paenibacillus</taxon>
    </lineage>
</organism>
<dbReference type="AlphaFoldDB" id="A0A6B8RW02"/>
<proteinExistence type="predicted"/>
<dbReference type="Gene3D" id="1.10.260.40">
    <property type="entry name" value="lambda repressor-like DNA-binding domains"/>
    <property type="match status" value="1"/>
</dbReference>
<protein>
    <submittedName>
        <fullName evidence="2">XRE family transcriptional regulator</fullName>
    </submittedName>
</protein>
<dbReference type="GO" id="GO:0003677">
    <property type="term" value="F:DNA binding"/>
    <property type="evidence" value="ECO:0007669"/>
    <property type="project" value="InterPro"/>
</dbReference>
<name>A0A6B8RW02_9BACL</name>
<dbReference type="SMART" id="SM00530">
    <property type="entry name" value="HTH_XRE"/>
    <property type="match status" value="1"/>
</dbReference>
<accession>A0A6B8RW02</accession>
<feature type="domain" description="HTH cro/C1-type" evidence="1">
    <location>
        <begin position="8"/>
        <end position="45"/>
    </location>
</feature>
<dbReference type="SUPFAM" id="SSF47413">
    <property type="entry name" value="lambda repressor-like DNA-binding domains"/>
    <property type="match status" value="1"/>
</dbReference>
<dbReference type="InterPro" id="IPR010982">
    <property type="entry name" value="Lambda_DNA-bd_dom_sf"/>
</dbReference>
<dbReference type="Pfam" id="PF01381">
    <property type="entry name" value="HTH_3"/>
    <property type="match status" value="1"/>
</dbReference>
<reference evidence="3" key="1">
    <citation type="submission" date="2018-11" db="EMBL/GenBank/DDBJ databases">
        <title>Complete genome sequence of Paenibacillus sp. ML311-T8.</title>
        <authorList>
            <person name="Nam Y.-D."/>
            <person name="Kang J."/>
            <person name="Chung W.-H."/>
            <person name="Park Y.S."/>
        </authorList>
    </citation>
    <scope>NUCLEOTIDE SEQUENCE [LARGE SCALE GENOMIC DNA]</scope>
    <source>
        <strain evidence="3">ML311-T8</strain>
    </source>
</reference>
<evidence type="ECO:0000259" key="1">
    <source>
        <dbReference type="PROSITE" id="PS50943"/>
    </source>
</evidence>
<dbReference type="InterPro" id="IPR001387">
    <property type="entry name" value="Cro/C1-type_HTH"/>
</dbReference>
<dbReference type="Proteomes" id="UP000426246">
    <property type="component" value="Chromosome"/>
</dbReference>
<evidence type="ECO:0000313" key="2">
    <source>
        <dbReference type="EMBL" id="QGQ99623.1"/>
    </source>
</evidence>
<evidence type="ECO:0000313" key="3">
    <source>
        <dbReference type="Proteomes" id="UP000426246"/>
    </source>
</evidence>
<dbReference type="OrthoDB" id="9804312at2"/>
<dbReference type="PROSITE" id="PS50943">
    <property type="entry name" value="HTH_CROC1"/>
    <property type="match status" value="1"/>
</dbReference>
<dbReference type="RefSeq" id="WP_155704788.1">
    <property type="nucleotide sequence ID" value="NZ_CP034235.1"/>
</dbReference>
<dbReference type="EMBL" id="CP034235">
    <property type="protein sequence ID" value="QGQ99623.1"/>
    <property type="molecule type" value="Genomic_DNA"/>
</dbReference>
<gene>
    <name evidence="2" type="ORF">EHS13_34545</name>
</gene>
<dbReference type="KEGG" id="ppsc:EHS13_34545"/>
<dbReference type="CDD" id="cd00093">
    <property type="entry name" value="HTH_XRE"/>
    <property type="match status" value="1"/>
</dbReference>